<dbReference type="CDD" id="cd12532">
    <property type="entry name" value="RRM3_MEI2_fungi"/>
    <property type="match status" value="1"/>
</dbReference>
<evidence type="ECO:0000313" key="5">
    <source>
        <dbReference type="Proteomes" id="UP001161017"/>
    </source>
</evidence>
<keyword evidence="1" id="KW-0694">RNA-binding</keyword>
<feature type="compositionally biased region" description="Low complexity" evidence="2">
    <location>
        <begin position="86"/>
        <end position="108"/>
    </location>
</feature>
<dbReference type="InterPro" id="IPR035979">
    <property type="entry name" value="RBD_domain_sf"/>
</dbReference>
<feature type="region of interest" description="Disordered" evidence="2">
    <location>
        <begin position="1"/>
        <end position="50"/>
    </location>
</feature>
<dbReference type="PANTHER" id="PTHR23189">
    <property type="entry name" value="RNA RECOGNITION MOTIF-CONTAINING"/>
    <property type="match status" value="1"/>
</dbReference>
<reference evidence="4" key="1">
    <citation type="journal article" date="2023" name="Genome Biol. Evol.">
        <title>First Whole Genome Sequence and Flow Cytometry Genome Size Data for the Lichen-Forming Fungus Ramalina farinacea (Ascomycota).</title>
        <authorList>
            <person name="Llewellyn T."/>
            <person name="Mian S."/>
            <person name="Hill R."/>
            <person name="Leitch I.J."/>
            <person name="Gaya E."/>
        </authorList>
    </citation>
    <scope>NUCLEOTIDE SEQUENCE</scope>
    <source>
        <strain evidence="4">LIQ254RAFAR</strain>
    </source>
</reference>
<evidence type="ECO:0000256" key="1">
    <source>
        <dbReference type="ARBA" id="ARBA00022884"/>
    </source>
</evidence>
<feature type="region of interest" description="Disordered" evidence="2">
    <location>
        <begin position="68"/>
        <end position="108"/>
    </location>
</feature>
<evidence type="ECO:0000259" key="3">
    <source>
        <dbReference type="Pfam" id="PF04059"/>
    </source>
</evidence>
<dbReference type="GO" id="GO:0003723">
    <property type="term" value="F:RNA binding"/>
    <property type="evidence" value="ECO:0007669"/>
    <property type="project" value="UniProtKB-KW"/>
</dbReference>
<gene>
    <name evidence="4" type="ORF">OHK93_003016</name>
</gene>
<dbReference type="InterPro" id="IPR034862">
    <property type="entry name" value="Fungal_Mei2-like_RRM3"/>
</dbReference>
<sequence>MAHQDLVSNAASPNSSEEVDSHLATPATKLTTFSPDEMHDFSNPRSRGIVRSNVPPAFDLTITAANFNGEGQQGKTSSTRFNDPFTSASSFGSTTTKTSTDTSKLSPAAASFTPSTLLDSPTTPNTHGGANVSLHLAKGTVVGTSPNEQPAKQTSLGHVTVPERFSRLPLTSVSDSVDISRCFSLDDGTSRALTVHAGTGCDQTQVTSHFTLQAYPSLATLELGDLPVNGLVYITFSDIRDADRAVADIQRHQQSWRVSFTDPRKSVIDGQSNSMMVKQSSTYEGQLLVTASSAKVAHQCDADTIIPIVKETLRPCGEIMAFAVHTMSRFGVVFRVEFYDVRSAEHAFSNINGVQNSVCTLTVSHFEPKDQIDMEHENQTGGPIIIGQEDSLLEKSFQRMTVKDHQQSRGVTQMGAQRYGQPSPPTRSFTTRKEAVGQHTPSPLNGLAHGYGNSVPLFTPPWSAPCSSYANYSMSPSIWSPYSPGAIGQERGSPLRTGSTQTKALTRIGGRQAPEFAIGQHNVVDVERIRGGIDIMLRNIPNKIDQAMLKQIVDETSLGRYDFMYLRIDFANNCNVGYAFINFEDPIWILDFVNARAGRRWNRYNSDKVAEVSYATIQGRDCLIQKFRNSSVMLEHKSFRPKLFHTGTGPLAGTEEDFPPPDNPSKMRRSIENAEHVGLFAPRAGQSFRDEQRRHRSQFDRGTRLVDVKDTNGIHDFEPSPRAQTFRAPRPFDFVDNQFTAAFGPPYY</sequence>
<evidence type="ECO:0000313" key="4">
    <source>
        <dbReference type="EMBL" id="MDI1491805.1"/>
    </source>
</evidence>
<evidence type="ECO:0000256" key="2">
    <source>
        <dbReference type="SAM" id="MobiDB-lite"/>
    </source>
</evidence>
<protein>
    <recommendedName>
        <fullName evidence="3">Mei2-like C-terminal RNA recognition motif domain-containing protein</fullName>
    </recommendedName>
</protein>
<feature type="compositionally biased region" description="Polar residues" evidence="2">
    <location>
        <begin position="68"/>
        <end position="85"/>
    </location>
</feature>
<feature type="region of interest" description="Disordered" evidence="2">
    <location>
        <begin position="645"/>
        <end position="665"/>
    </location>
</feature>
<dbReference type="EMBL" id="JAPUFD010000015">
    <property type="protein sequence ID" value="MDI1491805.1"/>
    <property type="molecule type" value="Genomic_DNA"/>
</dbReference>
<comment type="caution">
    <text evidence="4">The sequence shown here is derived from an EMBL/GenBank/DDBJ whole genome shotgun (WGS) entry which is preliminary data.</text>
</comment>
<organism evidence="4 5">
    <name type="scientific">Ramalina farinacea</name>
    <dbReference type="NCBI Taxonomy" id="258253"/>
    <lineage>
        <taxon>Eukaryota</taxon>
        <taxon>Fungi</taxon>
        <taxon>Dikarya</taxon>
        <taxon>Ascomycota</taxon>
        <taxon>Pezizomycotina</taxon>
        <taxon>Lecanoromycetes</taxon>
        <taxon>OSLEUM clade</taxon>
        <taxon>Lecanoromycetidae</taxon>
        <taxon>Lecanorales</taxon>
        <taxon>Lecanorineae</taxon>
        <taxon>Ramalinaceae</taxon>
        <taxon>Ramalina</taxon>
    </lineage>
</organism>
<feature type="domain" description="Mei2-like C-terminal RNA recognition motif" evidence="3">
    <location>
        <begin position="535"/>
        <end position="628"/>
    </location>
</feature>
<dbReference type="AlphaFoldDB" id="A0AA43TZD1"/>
<proteinExistence type="predicted"/>
<feature type="region of interest" description="Disordered" evidence="2">
    <location>
        <begin position="405"/>
        <end position="429"/>
    </location>
</feature>
<keyword evidence="5" id="KW-1185">Reference proteome</keyword>
<dbReference type="Proteomes" id="UP001161017">
    <property type="component" value="Unassembled WGS sequence"/>
</dbReference>
<dbReference type="InterPro" id="IPR007201">
    <property type="entry name" value="Mei2-like_Rrm_C"/>
</dbReference>
<dbReference type="SUPFAM" id="SSF54928">
    <property type="entry name" value="RNA-binding domain, RBD"/>
    <property type="match status" value="1"/>
</dbReference>
<accession>A0AA43TZD1</accession>
<feature type="compositionally biased region" description="Polar residues" evidence="2">
    <location>
        <begin position="1"/>
        <end position="16"/>
    </location>
</feature>
<name>A0AA43TZD1_9LECA</name>
<dbReference type="Pfam" id="PF04059">
    <property type="entry name" value="RRM_2"/>
    <property type="match status" value="1"/>
</dbReference>